<name>A0A0G0VEQ8_9BACT</name>
<keyword evidence="2" id="KW-1133">Transmembrane helix</keyword>
<dbReference type="Proteomes" id="UP000034452">
    <property type="component" value="Unassembled WGS sequence"/>
</dbReference>
<keyword evidence="1" id="KW-0175">Coiled coil</keyword>
<keyword evidence="2" id="KW-0472">Membrane</keyword>
<dbReference type="AlphaFoldDB" id="A0A0G0VEQ8"/>
<protein>
    <submittedName>
        <fullName evidence="3">Septum formation initiator</fullName>
    </submittedName>
</protein>
<evidence type="ECO:0000313" key="3">
    <source>
        <dbReference type="EMBL" id="KKR70560.1"/>
    </source>
</evidence>
<dbReference type="EMBL" id="LBZL01000003">
    <property type="protein sequence ID" value="KKR70560.1"/>
    <property type="molecule type" value="Genomic_DNA"/>
</dbReference>
<evidence type="ECO:0000256" key="2">
    <source>
        <dbReference type="SAM" id="Phobius"/>
    </source>
</evidence>
<reference evidence="3 4" key="1">
    <citation type="journal article" date="2015" name="Nature">
        <title>rRNA introns, odd ribosomes, and small enigmatic genomes across a large radiation of phyla.</title>
        <authorList>
            <person name="Brown C.T."/>
            <person name="Hug L.A."/>
            <person name="Thomas B.C."/>
            <person name="Sharon I."/>
            <person name="Castelle C.J."/>
            <person name="Singh A."/>
            <person name="Wilkins M.J."/>
            <person name="Williams K.H."/>
            <person name="Banfield J.F."/>
        </authorList>
    </citation>
    <scope>NUCLEOTIDE SEQUENCE [LARGE SCALE GENOMIC DNA]</scope>
</reference>
<organism evidence="3 4">
    <name type="scientific">Candidatus Nomurabacteria bacterium GW2011_GWB1_40_7</name>
    <dbReference type="NCBI Taxonomy" id="1618744"/>
    <lineage>
        <taxon>Bacteria</taxon>
        <taxon>Candidatus Nomuraibacteriota</taxon>
    </lineage>
</organism>
<keyword evidence="2" id="KW-0812">Transmembrane</keyword>
<comment type="caution">
    <text evidence="3">The sequence shown here is derived from an EMBL/GenBank/DDBJ whole genome shotgun (WGS) entry which is preliminary data.</text>
</comment>
<dbReference type="InterPro" id="IPR007060">
    <property type="entry name" value="FtsL/DivIC"/>
</dbReference>
<proteinExistence type="predicted"/>
<accession>A0A0G0VEQ8</accession>
<evidence type="ECO:0000256" key="1">
    <source>
        <dbReference type="SAM" id="Coils"/>
    </source>
</evidence>
<feature type="coiled-coil region" evidence="1">
    <location>
        <begin position="28"/>
        <end position="62"/>
    </location>
</feature>
<sequence length="111" mass="12791">MQSKPILALLGIIILIFAWNVLGFWNKMRETSKNKKIAENKIVELKQQKEKLLSDINSLNTDEGKEKIFRENFGLAKEGEDVIVVVEDKNSSRIEENVSSGFFSFLKNLFR</sequence>
<evidence type="ECO:0000313" key="4">
    <source>
        <dbReference type="Proteomes" id="UP000034452"/>
    </source>
</evidence>
<feature type="transmembrane region" description="Helical" evidence="2">
    <location>
        <begin position="6"/>
        <end position="25"/>
    </location>
</feature>
<gene>
    <name evidence="3" type="ORF">UU13_C0003G0004</name>
</gene>
<dbReference type="Pfam" id="PF04977">
    <property type="entry name" value="DivIC"/>
    <property type="match status" value="1"/>
</dbReference>